<dbReference type="CDD" id="cd19799">
    <property type="entry name" value="Bbox2_MYCBP2"/>
    <property type="match status" value="1"/>
</dbReference>
<dbReference type="GO" id="GO:0005634">
    <property type="term" value="C:nucleus"/>
    <property type="evidence" value="ECO:0007669"/>
    <property type="project" value="TreeGrafter"/>
</dbReference>
<accession>A0A443RZ94</accession>
<dbReference type="GO" id="GO:0008270">
    <property type="term" value="F:zinc ion binding"/>
    <property type="evidence" value="ECO:0007669"/>
    <property type="project" value="UniProtKB-KW"/>
</dbReference>
<dbReference type="STRING" id="299467.A0A443RZ94"/>
<dbReference type="CDD" id="cd16463">
    <property type="entry name" value="RING-H2_PHR"/>
    <property type="match status" value="1"/>
</dbReference>
<dbReference type="EMBL" id="NCKV01016666">
    <property type="protein sequence ID" value="RWS20586.1"/>
    <property type="molecule type" value="Genomic_DNA"/>
</dbReference>
<gene>
    <name evidence="15" type="ORF">B4U80_10820</name>
</gene>
<protein>
    <recommendedName>
        <fullName evidence="5">RCR-type E3 ubiquitin transferase</fullName>
        <ecNumber evidence="5">2.3.2.33</ecNumber>
    </recommendedName>
</protein>
<keyword evidence="16" id="KW-1185">Reference proteome</keyword>
<dbReference type="EC" id="2.3.2.33" evidence="5"/>
<keyword evidence="9 13" id="KW-0863">Zinc-finger</keyword>
<keyword evidence="8" id="KW-0677">Repeat</keyword>
<dbReference type="Proteomes" id="UP000288716">
    <property type="component" value="Unassembled WGS sequence"/>
</dbReference>
<dbReference type="Gene3D" id="3.30.40.10">
    <property type="entry name" value="Zinc/RING finger domain, C3HC4 (zinc finger)"/>
    <property type="match status" value="1"/>
</dbReference>
<evidence type="ECO:0000256" key="11">
    <source>
        <dbReference type="ARBA" id="ARBA00022833"/>
    </source>
</evidence>
<evidence type="ECO:0000256" key="8">
    <source>
        <dbReference type="ARBA" id="ARBA00022737"/>
    </source>
</evidence>
<evidence type="ECO:0000256" key="9">
    <source>
        <dbReference type="ARBA" id="ARBA00022771"/>
    </source>
</evidence>
<comment type="pathway">
    <text evidence="3">Protein modification; protein ubiquitination.</text>
</comment>
<name>A0A443RZ94_9ACAR</name>
<evidence type="ECO:0000256" key="3">
    <source>
        <dbReference type="ARBA" id="ARBA00004906"/>
    </source>
</evidence>
<evidence type="ECO:0000256" key="6">
    <source>
        <dbReference type="ARBA" id="ARBA00022679"/>
    </source>
</evidence>
<comment type="similarity">
    <text evidence="4">Belongs to the RING-Cys relay (RCR) family.</text>
</comment>
<dbReference type="SMART" id="SM00184">
    <property type="entry name" value="RING"/>
    <property type="match status" value="1"/>
</dbReference>
<keyword evidence="7" id="KW-0479">Metal-binding</keyword>
<dbReference type="OrthoDB" id="6486636at2759"/>
<evidence type="ECO:0000256" key="2">
    <source>
        <dbReference type="ARBA" id="ARBA00004489"/>
    </source>
</evidence>
<reference evidence="15 16" key="1">
    <citation type="journal article" date="2018" name="Gigascience">
        <title>Genomes of trombidid mites reveal novel predicted allergens and laterally-transferred genes associated with secondary metabolism.</title>
        <authorList>
            <person name="Dong X."/>
            <person name="Chaisiri K."/>
            <person name="Xia D."/>
            <person name="Armstrong S.D."/>
            <person name="Fang Y."/>
            <person name="Donnelly M.J."/>
            <person name="Kadowaki T."/>
            <person name="McGarry J.W."/>
            <person name="Darby A.C."/>
            <person name="Makepeace B.L."/>
        </authorList>
    </citation>
    <scope>NUCLEOTIDE SEQUENCE [LARGE SCALE GENOMIC DNA]</scope>
    <source>
        <strain evidence="15">UoL-UT</strain>
    </source>
</reference>
<evidence type="ECO:0000256" key="12">
    <source>
        <dbReference type="ARBA" id="ARBA00023273"/>
    </source>
</evidence>
<dbReference type="VEuPathDB" id="VectorBase:LDEU011454"/>
<dbReference type="GO" id="GO:0008582">
    <property type="term" value="P:regulation of synaptic assembly at neuromuscular junction"/>
    <property type="evidence" value="ECO:0007669"/>
    <property type="project" value="TreeGrafter"/>
</dbReference>
<dbReference type="FunFam" id="3.30.40.10:FF:000078">
    <property type="entry name" value="E3 ubiquitin-protein ligase MYCBP2 isoform X1"/>
    <property type="match status" value="1"/>
</dbReference>
<evidence type="ECO:0000313" key="16">
    <source>
        <dbReference type="Proteomes" id="UP000288716"/>
    </source>
</evidence>
<evidence type="ECO:0000256" key="5">
    <source>
        <dbReference type="ARBA" id="ARBA00012249"/>
    </source>
</evidence>
<comment type="caution">
    <text evidence="15">The sequence shown here is derived from an EMBL/GenBank/DDBJ whole genome shotgun (WGS) entry which is preliminary data.</text>
</comment>
<feature type="non-terminal residue" evidence="15">
    <location>
        <position position="485"/>
    </location>
</feature>
<comment type="subcellular location">
    <subcellularLocation>
        <location evidence="2">Cell projection</location>
        <location evidence="2">Axon</location>
    </subcellularLocation>
</comment>
<dbReference type="InterPro" id="IPR013083">
    <property type="entry name" value="Znf_RING/FYVE/PHD"/>
</dbReference>
<organism evidence="15 16">
    <name type="scientific">Leptotrombidium deliense</name>
    <dbReference type="NCBI Taxonomy" id="299467"/>
    <lineage>
        <taxon>Eukaryota</taxon>
        <taxon>Metazoa</taxon>
        <taxon>Ecdysozoa</taxon>
        <taxon>Arthropoda</taxon>
        <taxon>Chelicerata</taxon>
        <taxon>Arachnida</taxon>
        <taxon>Acari</taxon>
        <taxon>Acariformes</taxon>
        <taxon>Trombidiformes</taxon>
        <taxon>Prostigmata</taxon>
        <taxon>Anystina</taxon>
        <taxon>Parasitengona</taxon>
        <taxon>Trombiculoidea</taxon>
        <taxon>Trombiculidae</taxon>
        <taxon>Leptotrombidium</taxon>
    </lineage>
</organism>
<keyword evidence="11" id="KW-0862">Zinc</keyword>
<dbReference type="InterPro" id="IPR001841">
    <property type="entry name" value="Znf_RING"/>
</dbReference>
<sequence>AGLFDVFFACIAKVLTVQTKIKGSSTSSNNGLQSVTLATSIHPRDSLGSRWWLRGCMSRKLAEVIIYLLKDMSSGKLSDQWANVTRNAIAENIINLTRMTEKYRYPNECIKTPTLWLALASLCVLDQQRLSSSHWVPSPAGDQTKGNQPSRPCCDNHDDNETLAIILCNTCGNLCADCDSYLHSHVKTRSHQRQNFKEEEEAIKVDLREGYVCAKLFWLMALADSKTLKAMVEFRENSESKLSIAYQSSITGRGTGLCRFCGATGTSGLLAIGSVCGESECQEHSKNICDKILVCGHSCGGVRNESPCLPCLHGCSKGDLKQDGDDMCMICFTDHLSCAPVIQLKCGHLFHLHCCREVLQKRWPGPRITFAFSLCPICKYAIEHKVLEDMLTPIKNLYDDVRRKALMRLEYEGLDKSDVLTTPGSRFFNNPADYAMERYAYCVCCKCEKAYYGGEARCDIEAGIGEDYDPSELVCGACSDVTQTK</sequence>
<keyword evidence="10" id="KW-0833">Ubl conjugation pathway</keyword>
<comment type="catalytic activity">
    <reaction evidence="1">
        <text>[E2 ubiquitin-conjugating enzyme]-S-ubiquitinyl-L-cysteine + [acceptor protein]-L-threonine = [E2 ubiquitin-conjugating enzyme]-L-cysteine + [acceptor protein]-3-O-ubiquitinyl-L-threonine.</text>
        <dbReference type="EC" id="2.3.2.33"/>
    </reaction>
</comment>
<evidence type="ECO:0000256" key="1">
    <source>
        <dbReference type="ARBA" id="ARBA00000333"/>
    </source>
</evidence>
<dbReference type="GO" id="GO:0005886">
    <property type="term" value="C:plasma membrane"/>
    <property type="evidence" value="ECO:0007669"/>
    <property type="project" value="TreeGrafter"/>
</dbReference>
<feature type="domain" description="RING-type" evidence="14">
    <location>
        <begin position="328"/>
        <end position="379"/>
    </location>
</feature>
<proteinExistence type="inferred from homology"/>
<dbReference type="GO" id="GO:0061630">
    <property type="term" value="F:ubiquitin protein ligase activity"/>
    <property type="evidence" value="ECO:0007669"/>
    <property type="project" value="UniProtKB-EC"/>
</dbReference>
<feature type="non-terminal residue" evidence="15">
    <location>
        <position position="1"/>
    </location>
</feature>
<evidence type="ECO:0000259" key="14">
    <source>
        <dbReference type="PROSITE" id="PS50089"/>
    </source>
</evidence>
<dbReference type="AlphaFoldDB" id="A0A443RZ94"/>
<dbReference type="GO" id="GO:0007411">
    <property type="term" value="P:axon guidance"/>
    <property type="evidence" value="ECO:0007669"/>
    <property type="project" value="TreeGrafter"/>
</dbReference>
<dbReference type="SUPFAM" id="SSF57850">
    <property type="entry name" value="RING/U-box"/>
    <property type="match status" value="1"/>
</dbReference>
<dbReference type="PANTHER" id="PTHR45943">
    <property type="entry name" value="E3 UBIQUITIN-PROTEIN LIGASE MYCBP2"/>
    <property type="match status" value="1"/>
</dbReference>
<evidence type="ECO:0000256" key="13">
    <source>
        <dbReference type="PROSITE-ProRule" id="PRU00175"/>
    </source>
</evidence>
<evidence type="ECO:0000256" key="10">
    <source>
        <dbReference type="ARBA" id="ARBA00022786"/>
    </source>
</evidence>
<keyword evidence="6" id="KW-0808">Transferase</keyword>
<evidence type="ECO:0000256" key="4">
    <source>
        <dbReference type="ARBA" id="ARBA00005415"/>
    </source>
</evidence>
<dbReference type="PROSITE" id="PS50089">
    <property type="entry name" value="ZF_RING_2"/>
    <property type="match status" value="1"/>
</dbReference>
<evidence type="ECO:0000313" key="15">
    <source>
        <dbReference type="EMBL" id="RWS20586.1"/>
    </source>
</evidence>
<dbReference type="PANTHER" id="PTHR45943:SF1">
    <property type="entry name" value="E3 UBIQUITIN-PROTEIN LIGASE MYCBP2"/>
    <property type="match status" value="1"/>
</dbReference>
<dbReference type="GO" id="GO:0030424">
    <property type="term" value="C:axon"/>
    <property type="evidence" value="ECO:0007669"/>
    <property type="project" value="UniProtKB-SubCell"/>
</dbReference>
<evidence type="ECO:0000256" key="7">
    <source>
        <dbReference type="ARBA" id="ARBA00022723"/>
    </source>
</evidence>
<dbReference type="GO" id="GO:0099174">
    <property type="term" value="P:regulation of presynapse organization"/>
    <property type="evidence" value="ECO:0007669"/>
    <property type="project" value="UniProtKB-ARBA"/>
</dbReference>
<keyword evidence="12" id="KW-0966">Cell projection</keyword>